<evidence type="ECO:0000259" key="3">
    <source>
        <dbReference type="Pfam" id="PF22725"/>
    </source>
</evidence>
<dbReference type="PANTHER" id="PTHR43818">
    <property type="entry name" value="BCDNA.GH03377"/>
    <property type="match status" value="1"/>
</dbReference>
<dbReference type="InterPro" id="IPR050463">
    <property type="entry name" value="Gfo/Idh/MocA_oxidrdct_glycsds"/>
</dbReference>
<proteinExistence type="predicted"/>
<feature type="domain" description="Gfo/Idh/MocA-like oxidoreductase N-terminal" evidence="2">
    <location>
        <begin position="69"/>
        <end position="181"/>
    </location>
</feature>
<dbReference type="InParanoid" id="A0A263CZA3"/>
<dbReference type="Pfam" id="PF01408">
    <property type="entry name" value="GFO_IDH_MocA"/>
    <property type="match status" value="1"/>
</dbReference>
<evidence type="ECO:0000313" key="5">
    <source>
        <dbReference type="Proteomes" id="UP000242444"/>
    </source>
</evidence>
<keyword evidence="1" id="KW-0560">Oxidoreductase</keyword>
<dbReference type="PANTHER" id="PTHR43818:SF11">
    <property type="entry name" value="BCDNA.GH03377"/>
    <property type="match status" value="1"/>
</dbReference>
<dbReference type="GO" id="GO:0016491">
    <property type="term" value="F:oxidoreductase activity"/>
    <property type="evidence" value="ECO:0007669"/>
    <property type="project" value="UniProtKB-KW"/>
</dbReference>
<sequence>MRPVFPPARSSDSCSTGHEIEGIRSLRATRTVWTCRAVRQKSVRGRPPNATVRPSPRLCPRLAAVDEQLRVGLVGAGPWAAEVHAPGLADHPGTVLSAVWTRRPEPGRELAEAHGATAYTDVDALIAEVDAVAFAVPPAVQAELAVRAAKAGRHVILEKPIAADLAGARRVAEAVEEAGVASLVMLTLRYATETQDWLANLAQAGGWTGGSAHWVSGALLNEKYSDSAWRHADGALADVGPHAIDLLEAALGRVERVLAAHRTADDLWHLMLAHETGATSDATLSLRTPVEPSLIAFRVYGEHGYRAMERRPGNATDSYTAMLDDFAALVASDTRTHPLDVHRGVELQRVLDEAFQLARP</sequence>
<dbReference type="AlphaFoldDB" id="A0A263CZA3"/>
<keyword evidence="5" id="KW-1185">Reference proteome</keyword>
<dbReference type="Proteomes" id="UP000242444">
    <property type="component" value="Unassembled WGS sequence"/>
</dbReference>
<comment type="caution">
    <text evidence="4">The sequence shown here is derived from an EMBL/GenBank/DDBJ whole genome shotgun (WGS) entry which is preliminary data.</text>
</comment>
<reference evidence="4 5" key="1">
    <citation type="submission" date="2017-07" db="EMBL/GenBank/DDBJ databases">
        <title>Amycolatopsis antarcticus sp. nov., isolated from the surface of an Antarcticus brown macroalga.</title>
        <authorList>
            <person name="Wang J."/>
            <person name="Leiva S."/>
            <person name="Huang J."/>
            <person name="Huang Y."/>
        </authorList>
    </citation>
    <scope>NUCLEOTIDE SEQUENCE [LARGE SCALE GENOMIC DNA]</scope>
    <source>
        <strain evidence="4 5">AU-G6</strain>
    </source>
</reference>
<accession>A0A263CZA3</accession>
<feature type="domain" description="GFO/IDH/MocA-like oxidoreductase" evidence="3">
    <location>
        <begin position="221"/>
        <end position="304"/>
    </location>
</feature>
<evidence type="ECO:0000313" key="4">
    <source>
        <dbReference type="EMBL" id="OZM71493.1"/>
    </source>
</evidence>
<dbReference type="Gene3D" id="3.30.360.10">
    <property type="entry name" value="Dihydrodipicolinate Reductase, domain 2"/>
    <property type="match status" value="1"/>
</dbReference>
<dbReference type="EMBL" id="NKYE01000013">
    <property type="protein sequence ID" value="OZM71493.1"/>
    <property type="molecule type" value="Genomic_DNA"/>
</dbReference>
<evidence type="ECO:0000259" key="2">
    <source>
        <dbReference type="Pfam" id="PF01408"/>
    </source>
</evidence>
<dbReference type="GO" id="GO:0000166">
    <property type="term" value="F:nucleotide binding"/>
    <property type="evidence" value="ECO:0007669"/>
    <property type="project" value="InterPro"/>
</dbReference>
<evidence type="ECO:0000256" key="1">
    <source>
        <dbReference type="ARBA" id="ARBA00023002"/>
    </source>
</evidence>
<dbReference type="OrthoDB" id="3815872at2"/>
<dbReference type="Pfam" id="PF22725">
    <property type="entry name" value="GFO_IDH_MocA_C3"/>
    <property type="match status" value="1"/>
</dbReference>
<dbReference type="Gene3D" id="3.40.50.720">
    <property type="entry name" value="NAD(P)-binding Rossmann-like Domain"/>
    <property type="match status" value="1"/>
</dbReference>
<dbReference type="SUPFAM" id="SSF55347">
    <property type="entry name" value="Glyceraldehyde-3-phosphate dehydrogenase-like, C-terminal domain"/>
    <property type="match status" value="1"/>
</dbReference>
<name>A0A263CZA3_9PSEU</name>
<organism evidence="4 5">
    <name type="scientific">Amycolatopsis antarctica</name>
    <dbReference type="NCBI Taxonomy" id="1854586"/>
    <lineage>
        <taxon>Bacteria</taxon>
        <taxon>Bacillati</taxon>
        <taxon>Actinomycetota</taxon>
        <taxon>Actinomycetes</taxon>
        <taxon>Pseudonocardiales</taxon>
        <taxon>Pseudonocardiaceae</taxon>
        <taxon>Amycolatopsis</taxon>
    </lineage>
</organism>
<gene>
    <name evidence="4" type="ORF">CFN78_20345</name>
</gene>
<dbReference type="SUPFAM" id="SSF51735">
    <property type="entry name" value="NAD(P)-binding Rossmann-fold domains"/>
    <property type="match status" value="1"/>
</dbReference>
<dbReference type="InterPro" id="IPR000683">
    <property type="entry name" value="Gfo/Idh/MocA-like_OxRdtase_N"/>
</dbReference>
<dbReference type="InterPro" id="IPR055170">
    <property type="entry name" value="GFO_IDH_MocA-like_dom"/>
</dbReference>
<dbReference type="InterPro" id="IPR036291">
    <property type="entry name" value="NAD(P)-bd_dom_sf"/>
</dbReference>
<protein>
    <submittedName>
        <fullName evidence="4">Dehydrogenase</fullName>
    </submittedName>
</protein>